<evidence type="ECO:0000259" key="19">
    <source>
        <dbReference type="Pfam" id="PF07715"/>
    </source>
</evidence>
<evidence type="ECO:0000256" key="6">
    <source>
        <dbReference type="ARBA" id="ARBA00022692"/>
    </source>
</evidence>
<evidence type="ECO:0000256" key="17">
    <source>
        <dbReference type="SAM" id="SignalP"/>
    </source>
</evidence>
<dbReference type="PROSITE" id="PS00430">
    <property type="entry name" value="TONB_DEPENDENT_REC_1"/>
    <property type="match status" value="1"/>
</dbReference>
<evidence type="ECO:0000256" key="10">
    <source>
        <dbReference type="ARBA" id="ARBA00023077"/>
    </source>
</evidence>
<dbReference type="GO" id="GO:0015344">
    <property type="term" value="F:siderophore uptake transmembrane transporter activity"/>
    <property type="evidence" value="ECO:0007669"/>
    <property type="project" value="TreeGrafter"/>
</dbReference>
<evidence type="ECO:0000256" key="3">
    <source>
        <dbReference type="ARBA" id="ARBA00022448"/>
    </source>
</evidence>
<feature type="chain" id="PRO_5004637562" evidence="17">
    <location>
        <begin position="33"/>
        <end position="695"/>
    </location>
</feature>
<proteinExistence type="inferred from homology"/>
<feature type="domain" description="TonB-dependent receptor-like beta-barrel" evidence="18">
    <location>
        <begin position="232"/>
        <end position="666"/>
    </location>
</feature>
<keyword evidence="6 14" id="KW-0812">Transmembrane</keyword>
<dbReference type="Pfam" id="PF00593">
    <property type="entry name" value="TonB_dep_Rec_b-barrel"/>
    <property type="match status" value="1"/>
</dbReference>
<evidence type="ECO:0000256" key="9">
    <source>
        <dbReference type="ARBA" id="ARBA00023065"/>
    </source>
</evidence>
<feature type="signal peptide" evidence="17">
    <location>
        <begin position="1"/>
        <end position="32"/>
    </location>
</feature>
<dbReference type="GO" id="GO:0009279">
    <property type="term" value="C:cell outer membrane"/>
    <property type="evidence" value="ECO:0007669"/>
    <property type="project" value="UniProtKB-SubCell"/>
</dbReference>
<evidence type="ECO:0000256" key="4">
    <source>
        <dbReference type="ARBA" id="ARBA00022452"/>
    </source>
</evidence>
<comment type="subcellular location">
    <subcellularLocation>
        <location evidence="1 14">Cell outer membrane</location>
        <topology evidence="1 14">Multi-pass membrane protein</topology>
    </subcellularLocation>
</comment>
<dbReference type="InterPro" id="IPR012910">
    <property type="entry name" value="Plug_dom"/>
</dbReference>
<keyword evidence="7 17" id="KW-0732">Signal</keyword>
<evidence type="ECO:0000256" key="13">
    <source>
        <dbReference type="ARBA" id="ARBA00023237"/>
    </source>
</evidence>
<evidence type="ECO:0000256" key="7">
    <source>
        <dbReference type="ARBA" id="ARBA00022729"/>
    </source>
</evidence>
<accession>U3A433</accession>
<dbReference type="NCBIfam" id="TIGR01783">
    <property type="entry name" value="TonB-siderophor"/>
    <property type="match status" value="1"/>
</dbReference>
<keyword evidence="21" id="KW-1185">Reference proteome</keyword>
<evidence type="ECO:0000256" key="2">
    <source>
        <dbReference type="ARBA" id="ARBA00009810"/>
    </source>
</evidence>
<reference evidence="20 21" key="1">
    <citation type="submission" date="2013-09" db="EMBL/GenBank/DDBJ databases">
        <title>Whole genome shotgun sequence of Vibrio proteolyticus NBRC 13287.</title>
        <authorList>
            <person name="Isaki S."/>
            <person name="Hosoyama A."/>
            <person name="Numata M."/>
            <person name="Hashimoto M."/>
            <person name="Hosoyama Y."/>
            <person name="Tsuchikane K."/>
            <person name="Noguchi M."/>
            <person name="Hirakata S."/>
            <person name="Ichikawa N."/>
            <person name="Ohji S."/>
            <person name="Yamazoe A."/>
            <person name="Fujita N."/>
        </authorList>
    </citation>
    <scope>NUCLEOTIDE SEQUENCE [LARGE SCALE GENOMIC DNA]</scope>
    <source>
        <strain evidence="20 21">NBRC 13287</strain>
    </source>
</reference>
<dbReference type="InterPro" id="IPR037066">
    <property type="entry name" value="Plug_dom_sf"/>
</dbReference>
<dbReference type="RefSeq" id="WP_021706425.1">
    <property type="nucleotide sequence ID" value="NZ_BATJ01000013.1"/>
</dbReference>
<dbReference type="GO" id="GO:0038023">
    <property type="term" value="F:signaling receptor activity"/>
    <property type="evidence" value="ECO:0007669"/>
    <property type="project" value="InterPro"/>
</dbReference>
<keyword evidence="3 14" id="KW-0813">Transport</keyword>
<dbReference type="PROSITE" id="PS52016">
    <property type="entry name" value="TONB_DEPENDENT_REC_3"/>
    <property type="match status" value="1"/>
</dbReference>
<sequence length="695" mass="77460">MLHARKTILAAVVRRVIAYGVAPIALVSHAFADEQEQPQVMETMVVTASALKVETPMEETPKAVSIVTEEDMAQRNPQKLDEALRYTSGVTSQPYGADNDTDWIKVRGFDAATYLDGSRLFKDGYYTWLLEPYGLERVELIKGPASILFGEAPPGGVVNAVQKKPTDVPQGELHLEGGNNNHQAVGFDISDYANDDGSVRYRLVGMLKNTDGELNGTETKRYYLAPSLAIDVSDNTQLILLASVLHDEGVPTNGFFPAYGTIINTPDGKIDPSTNLGEPDYDKYERTQISVGYQIEHQASDVWTLSQNLNYAYNDLYLRSSYAFPSDTSTVVGRGIVFRDGHNNSFTVDNKAVAKWNTSRVENTVLMGVDFQNHQNKGKEEDNFNFGDIDALNPEYGNFNPLDPANAHDRRINKTQTSLYAQYQAMLDYQWVGVIGGRYDYVKTRNESDKLSQSESRNDGNFSFNAGVMYLSPLGLSPYVSYSESFEVLRSIDLATGKLYKPLEGQQQEVGVKYTPDFFDGYINLAWFDLTQKNALVTNPSTSVQTQSGEVRSKGVELEAAGYVTEDIKLTASYTYTDATTEDTNGQGRKSVALIPRHSASTWINYDAANAGLYGWNFATGVRYIGETKDNPKSSNRTVPSYTLWDAMISYDITPQWQAQINATNLLDKEYISGCDYYCYYGQSRQVVLSANYRW</sequence>
<evidence type="ECO:0000256" key="8">
    <source>
        <dbReference type="ARBA" id="ARBA00023004"/>
    </source>
</evidence>
<organism evidence="20 21">
    <name type="scientific">Vibrio proteolyticus NBRC 13287</name>
    <dbReference type="NCBI Taxonomy" id="1219065"/>
    <lineage>
        <taxon>Bacteria</taxon>
        <taxon>Pseudomonadati</taxon>
        <taxon>Pseudomonadota</taxon>
        <taxon>Gammaproteobacteria</taxon>
        <taxon>Vibrionales</taxon>
        <taxon>Vibrionaceae</taxon>
        <taxon>Vibrio</taxon>
    </lineage>
</organism>
<dbReference type="PANTHER" id="PTHR32552">
    <property type="entry name" value="FERRICHROME IRON RECEPTOR-RELATED"/>
    <property type="match status" value="1"/>
</dbReference>
<dbReference type="Gene3D" id="2.40.170.20">
    <property type="entry name" value="TonB-dependent receptor, beta-barrel domain"/>
    <property type="match status" value="1"/>
</dbReference>
<dbReference type="STRING" id="1219065.VPR01S_13_01200"/>
<dbReference type="PANTHER" id="PTHR32552:SF68">
    <property type="entry name" value="FERRICHROME OUTER MEMBRANE TRANSPORTER_PHAGE RECEPTOR"/>
    <property type="match status" value="1"/>
</dbReference>
<dbReference type="SUPFAM" id="SSF56935">
    <property type="entry name" value="Porins"/>
    <property type="match status" value="1"/>
</dbReference>
<gene>
    <name evidence="20" type="primary">fhuA</name>
    <name evidence="20" type="ORF">VPR01S_13_01200</name>
</gene>
<evidence type="ECO:0000256" key="11">
    <source>
        <dbReference type="ARBA" id="ARBA00023136"/>
    </source>
</evidence>
<dbReference type="GO" id="GO:0015891">
    <property type="term" value="P:siderophore transport"/>
    <property type="evidence" value="ECO:0007669"/>
    <property type="project" value="InterPro"/>
</dbReference>
<comment type="similarity">
    <text evidence="2 14 16">Belongs to the TonB-dependent receptor family.</text>
</comment>
<dbReference type="InterPro" id="IPR000531">
    <property type="entry name" value="Beta-barrel_TonB"/>
</dbReference>
<keyword evidence="13 14" id="KW-0998">Cell outer membrane</keyword>
<evidence type="ECO:0000256" key="15">
    <source>
        <dbReference type="PROSITE-ProRule" id="PRU10143"/>
    </source>
</evidence>
<evidence type="ECO:0000256" key="12">
    <source>
        <dbReference type="ARBA" id="ARBA00023170"/>
    </source>
</evidence>
<dbReference type="Proteomes" id="UP000016570">
    <property type="component" value="Unassembled WGS sequence"/>
</dbReference>
<evidence type="ECO:0000313" key="21">
    <source>
        <dbReference type="Proteomes" id="UP000016570"/>
    </source>
</evidence>
<keyword evidence="4 14" id="KW-1134">Transmembrane beta strand</keyword>
<dbReference type="FunFam" id="2.170.130.10:FF:000001">
    <property type="entry name" value="Catecholate siderophore TonB-dependent receptor"/>
    <property type="match status" value="1"/>
</dbReference>
<evidence type="ECO:0000256" key="1">
    <source>
        <dbReference type="ARBA" id="ARBA00004571"/>
    </source>
</evidence>
<evidence type="ECO:0000313" key="20">
    <source>
        <dbReference type="EMBL" id="GAD68455.1"/>
    </source>
</evidence>
<dbReference type="AlphaFoldDB" id="U3A433"/>
<keyword evidence="11 14" id="KW-0472">Membrane</keyword>
<dbReference type="Gene3D" id="2.170.130.10">
    <property type="entry name" value="TonB-dependent receptor, plug domain"/>
    <property type="match status" value="1"/>
</dbReference>
<keyword evidence="12 20" id="KW-0675">Receptor</keyword>
<name>U3A433_VIBPR</name>
<evidence type="ECO:0000256" key="14">
    <source>
        <dbReference type="PROSITE-ProRule" id="PRU01360"/>
    </source>
</evidence>
<keyword evidence="10 15" id="KW-0798">TonB box</keyword>
<dbReference type="eggNOG" id="COG4773">
    <property type="taxonomic scope" value="Bacteria"/>
</dbReference>
<dbReference type="InterPro" id="IPR010105">
    <property type="entry name" value="TonB_sidphr_rcpt"/>
</dbReference>
<keyword evidence="8" id="KW-0408">Iron</keyword>
<dbReference type="EMBL" id="BATJ01000013">
    <property type="protein sequence ID" value="GAD68455.1"/>
    <property type="molecule type" value="Genomic_DNA"/>
</dbReference>
<feature type="domain" description="TonB-dependent receptor plug" evidence="19">
    <location>
        <begin position="58"/>
        <end position="157"/>
    </location>
</feature>
<dbReference type="InterPro" id="IPR036942">
    <property type="entry name" value="Beta-barrel_TonB_sf"/>
</dbReference>
<dbReference type="CDD" id="cd01347">
    <property type="entry name" value="ligand_gated_channel"/>
    <property type="match status" value="1"/>
</dbReference>
<protein>
    <submittedName>
        <fullName evidence="20">Ferrichrome-iron receptor</fullName>
    </submittedName>
</protein>
<keyword evidence="5" id="KW-0410">Iron transport</keyword>
<evidence type="ECO:0000256" key="16">
    <source>
        <dbReference type="RuleBase" id="RU003357"/>
    </source>
</evidence>
<dbReference type="Pfam" id="PF07715">
    <property type="entry name" value="Plug"/>
    <property type="match status" value="1"/>
</dbReference>
<evidence type="ECO:0000259" key="18">
    <source>
        <dbReference type="Pfam" id="PF00593"/>
    </source>
</evidence>
<dbReference type="InterPro" id="IPR039426">
    <property type="entry name" value="TonB-dep_rcpt-like"/>
</dbReference>
<evidence type="ECO:0000256" key="5">
    <source>
        <dbReference type="ARBA" id="ARBA00022496"/>
    </source>
</evidence>
<dbReference type="InterPro" id="IPR010916">
    <property type="entry name" value="TonB_box_CS"/>
</dbReference>
<keyword evidence="9" id="KW-0406">Ion transport</keyword>
<feature type="short sequence motif" description="TonB box" evidence="15">
    <location>
        <begin position="43"/>
        <end position="49"/>
    </location>
</feature>
<comment type="caution">
    <text evidence="20">The sequence shown here is derived from an EMBL/GenBank/DDBJ whole genome shotgun (WGS) entry which is preliminary data.</text>
</comment>